<name>A0A931HT05_9BACI</name>
<dbReference type="SUPFAM" id="SSF53335">
    <property type="entry name" value="S-adenosyl-L-methionine-dependent methyltransferases"/>
    <property type="match status" value="1"/>
</dbReference>
<dbReference type="Proteomes" id="UP000614490">
    <property type="component" value="Unassembled WGS sequence"/>
</dbReference>
<evidence type="ECO:0000313" key="3">
    <source>
        <dbReference type="EMBL" id="MBH0228848.1"/>
    </source>
</evidence>
<dbReference type="InterPro" id="IPR001296">
    <property type="entry name" value="Glyco_trans_1"/>
</dbReference>
<evidence type="ECO:0000313" key="4">
    <source>
        <dbReference type="Proteomes" id="UP000614490"/>
    </source>
</evidence>
<evidence type="ECO:0000256" key="1">
    <source>
        <dbReference type="ARBA" id="ARBA00022679"/>
    </source>
</evidence>
<sequence length="540" mass="61692">MPEKKFKVLLDVLEEIEKLQPESILDIGTSFGDYGGLLKEIMCNNQNQISRVEGLAINKKGIDPLHQHAYHSVYEGELHHCMEGKESYEVVLMLNVLEHVTKEAGIELVEYLLTRTKKALVLSTPLYPETKKEDFTNEEPLSRWYQLDFCEFDFDYKLVRTGRNGHQIFVLYPSVKKEGKGEVKHVLPDKIVDRERLTVGYFLPHKNLTGGMKMLLQQMIHLRRRGHKIIAFYRSDKDKSALPSWMKVEVDEDIVVPENQSYLAHLSKCDVGVVGWFYNMEEFSNAGIPMVYWEQGHEFLFGENLSRTTRAYLNHCYKQPVSLASVSPVIAKILRARFGRESHVITNGIDTEFYYPDSPPDTNTILLVGNPNLLFKGFDVAIQTLVRVWRSGHRFKVRWACQSMPSLGNVPFPFPIDYVVMPEQEELAKCYREADIFLFTSWYEGFGMPPLEAMASGVPVVTTACGGVEVYAENEKNALLAAPGDVEKLTDHIIFLLKDKKARNYYSQKGRETALKFSFKEASMNLEGYLIKLVAGEESG</sequence>
<dbReference type="PANTHER" id="PTHR46401:SF2">
    <property type="entry name" value="GLYCOSYLTRANSFERASE WBBK-RELATED"/>
    <property type="match status" value="1"/>
</dbReference>
<dbReference type="Pfam" id="PF00534">
    <property type="entry name" value="Glycos_transf_1"/>
    <property type="match status" value="1"/>
</dbReference>
<dbReference type="Gene3D" id="3.40.50.2000">
    <property type="entry name" value="Glycogen Phosphorylase B"/>
    <property type="match status" value="2"/>
</dbReference>
<keyword evidence="1" id="KW-0808">Transferase</keyword>
<comment type="caution">
    <text evidence="3">The sequence shown here is derived from an EMBL/GenBank/DDBJ whole genome shotgun (WGS) entry which is preliminary data.</text>
</comment>
<protein>
    <submittedName>
        <fullName evidence="3">Glycosyltransferase</fullName>
    </submittedName>
</protein>
<dbReference type="RefSeq" id="WP_197315492.1">
    <property type="nucleotide sequence ID" value="NZ_JADZSC010000001.1"/>
</dbReference>
<proteinExistence type="predicted"/>
<reference evidence="3 4" key="1">
    <citation type="journal article" date="2005" name="Int. J. Syst. Evol. Microbiol.">
        <title>Halobacillus yeomjeoni sp. nov., isolated from a marine solar saltern in Korea.</title>
        <authorList>
            <person name="Yoon J.H."/>
            <person name="Kang S.J."/>
            <person name="Lee C.H."/>
            <person name="Oh H.W."/>
            <person name="Oh T.K."/>
        </authorList>
    </citation>
    <scope>NUCLEOTIDE SEQUENCE [LARGE SCALE GENOMIC DNA]</scope>
    <source>
        <strain evidence="3 4">KCTC 3957</strain>
    </source>
</reference>
<accession>A0A931HT05</accession>
<dbReference type="PANTHER" id="PTHR46401">
    <property type="entry name" value="GLYCOSYLTRANSFERASE WBBK-RELATED"/>
    <property type="match status" value="1"/>
</dbReference>
<dbReference type="SUPFAM" id="SSF53756">
    <property type="entry name" value="UDP-Glycosyltransferase/glycogen phosphorylase"/>
    <property type="match status" value="1"/>
</dbReference>
<gene>
    <name evidence="3" type="ORF">H0267_01370</name>
</gene>
<dbReference type="EMBL" id="JADZSC010000001">
    <property type="protein sequence ID" value="MBH0228848.1"/>
    <property type="molecule type" value="Genomic_DNA"/>
</dbReference>
<dbReference type="InterPro" id="IPR029063">
    <property type="entry name" value="SAM-dependent_MTases_sf"/>
</dbReference>
<dbReference type="GO" id="GO:0009103">
    <property type="term" value="P:lipopolysaccharide biosynthetic process"/>
    <property type="evidence" value="ECO:0007669"/>
    <property type="project" value="TreeGrafter"/>
</dbReference>
<keyword evidence="4" id="KW-1185">Reference proteome</keyword>
<dbReference type="CDD" id="cd03801">
    <property type="entry name" value="GT4_PimA-like"/>
    <property type="match status" value="1"/>
</dbReference>
<feature type="domain" description="Glycosyl transferase family 1" evidence="2">
    <location>
        <begin position="424"/>
        <end position="512"/>
    </location>
</feature>
<dbReference type="GO" id="GO:0016757">
    <property type="term" value="F:glycosyltransferase activity"/>
    <property type="evidence" value="ECO:0007669"/>
    <property type="project" value="InterPro"/>
</dbReference>
<evidence type="ECO:0000259" key="2">
    <source>
        <dbReference type="Pfam" id="PF00534"/>
    </source>
</evidence>
<dbReference type="AlphaFoldDB" id="A0A931HT05"/>
<organism evidence="3 4">
    <name type="scientific">Halobacillus yeomjeoni</name>
    <dbReference type="NCBI Taxonomy" id="311194"/>
    <lineage>
        <taxon>Bacteria</taxon>
        <taxon>Bacillati</taxon>
        <taxon>Bacillota</taxon>
        <taxon>Bacilli</taxon>
        <taxon>Bacillales</taxon>
        <taxon>Bacillaceae</taxon>
        <taxon>Halobacillus</taxon>
    </lineage>
</organism>
<dbReference type="Gene3D" id="3.40.50.150">
    <property type="entry name" value="Vaccinia Virus protein VP39"/>
    <property type="match status" value="1"/>
</dbReference>